<dbReference type="AlphaFoldDB" id="A0A8J4CHB7"/>
<protein>
    <submittedName>
        <fullName evidence="1">Uncharacterized protein</fullName>
    </submittedName>
</protein>
<dbReference type="Proteomes" id="UP000747110">
    <property type="component" value="Unassembled WGS sequence"/>
</dbReference>
<comment type="caution">
    <text evidence="1">The sequence shown here is derived from an EMBL/GenBank/DDBJ whole genome shotgun (WGS) entry which is preliminary data.</text>
</comment>
<sequence>MQGEGVEAALRWLLTPEGGLEDVSKAREAVEEVLAKKDANPRSLMYVDGPDVKFGPWGAGCSNPGCLKAALLVALQVRRCSEAVTRMMLTAETLRQWFGFAAYC</sequence>
<name>A0A8J4CHB7_9CHLO</name>
<evidence type="ECO:0000313" key="1">
    <source>
        <dbReference type="EMBL" id="GIL78665.1"/>
    </source>
</evidence>
<evidence type="ECO:0000313" key="2">
    <source>
        <dbReference type="Proteomes" id="UP000747110"/>
    </source>
</evidence>
<accession>A0A8J4CHB7</accession>
<gene>
    <name evidence="1" type="ORF">Vretifemale_8080</name>
</gene>
<dbReference type="OrthoDB" id="547734at2759"/>
<reference evidence="1" key="1">
    <citation type="journal article" date="2021" name="Proc. Natl. Acad. Sci. U.S.A.">
        <title>Three genomes in the algal genus Volvox reveal the fate of a haploid sex-determining region after a transition to homothallism.</title>
        <authorList>
            <person name="Yamamoto K."/>
            <person name="Hamaji T."/>
            <person name="Kawai-Toyooka H."/>
            <person name="Matsuzaki R."/>
            <person name="Takahashi F."/>
            <person name="Nishimura Y."/>
            <person name="Kawachi M."/>
            <person name="Noguchi H."/>
            <person name="Minakuchi Y."/>
            <person name="Umen J.G."/>
            <person name="Toyoda A."/>
            <person name="Nozaki H."/>
        </authorList>
    </citation>
    <scope>NUCLEOTIDE SEQUENCE</scope>
    <source>
        <strain evidence="1">NIES-3786</strain>
    </source>
</reference>
<dbReference type="EMBL" id="BNCP01000013">
    <property type="protein sequence ID" value="GIL78665.1"/>
    <property type="molecule type" value="Genomic_DNA"/>
</dbReference>
<organism evidence="1 2">
    <name type="scientific">Volvox reticuliferus</name>
    <dbReference type="NCBI Taxonomy" id="1737510"/>
    <lineage>
        <taxon>Eukaryota</taxon>
        <taxon>Viridiplantae</taxon>
        <taxon>Chlorophyta</taxon>
        <taxon>core chlorophytes</taxon>
        <taxon>Chlorophyceae</taxon>
        <taxon>CS clade</taxon>
        <taxon>Chlamydomonadales</taxon>
        <taxon>Volvocaceae</taxon>
        <taxon>Volvox</taxon>
    </lineage>
</organism>
<keyword evidence="2" id="KW-1185">Reference proteome</keyword>
<proteinExistence type="predicted"/>